<dbReference type="EMBL" id="VSRR010003009">
    <property type="protein sequence ID" value="MPC34222.1"/>
    <property type="molecule type" value="Genomic_DNA"/>
</dbReference>
<protein>
    <submittedName>
        <fullName evidence="1">Uncharacterized protein</fullName>
    </submittedName>
</protein>
<gene>
    <name evidence="1" type="ORF">E2C01_027605</name>
</gene>
<comment type="caution">
    <text evidence="1">The sequence shown here is derived from an EMBL/GenBank/DDBJ whole genome shotgun (WGS) entry which is preliminary data.</text>
</comment>
<dbReference type="AlphaFoldDB" id="A0A5B7EJ58"/>
<evidence type="ECO:0000313" key="2">
    <source>
        <dbReference type="Proteomes" id="UP000324222"/>
    </source>
</evidence>
<name>A0A5B7EJ58_PORTR</name>
<proteinExistence type="predicted"/>
<evidence type="ECO:0000313" key="1">
    <source>
        <dbReference type="EMBL" id="MPC34222.1"/>
    </source>
</evidence>
<sequence length="89" mass="9456">MAAAAVGEAESAHINLAVIHTKWLLMTIEGCLLFVHLYVRNMVNASNCNEGVVLVGGWVVAGLGGEGGGFEGQQGRVTCRRESLFNIQL</sequence>
<accession>A0A5B7EJ58</accession>
<dbReference type="Proteomes" id="UP000324222">
    <property type="component" value="Unassembled WGS sequence"/>
</dbReference>
<reference evidence="1 2" key="1">
    <citation type="submission" date="2019-05" db="EMBL/GenBank/DDBJ databases">
        <title>Another draft genome of Portunus trituberculatus and its Hox gene families provides insights of decapod evolution.</title>
        <authorList>
            <person name="Jeong J.-H."/>
            <person name="Song I."/>
            <person name="Kim S."/>
            <person name="Choi T."/>
            <person name="Kim D."/>
            <person name="Ryu S."/>
            <person name="Kim W."/>
        </authorList>
    </citation>
    <scope>NUCLEOTIDE SEQUENCE [LARGE SCALE GENOMIC DNA]</scope>
    <source>
        <tissue evidence="1">Muscle</tissue>
    </source>
</reference>
<organism evidence="1 2">
    <name type="scientific">Portunus trituberculatus</name>
    <name type="common">Swimming crab</name>
    <name type="synonym">Neptunus trituberculatus</name>
    <dbReference type="NCBI Taxonomy" id="210409"/>
    <lineage>
        <taxon>Eukaryota</taxon>
        <taxon>Metazoa</taxon>
        <taxon>Ecdysozoa</taxon>
        <taxon>Arthropoda</taxon>
        <taxon>Crustacea</taxon>
        <taxon>Multicrustacea</taxon>
        <taxon>Malacostraca</taxon>
        <taxon>Eumalacostraca</taxon>
        <taxon>Eucarida</taxon>
        <taxon>Decapoda</taxon>
        <taxon>Pleocyemata</taxon>
        <taxon>Brachyura</taxon>
        <taxon>Eubrachyura</taxon>
        <taxon>Portunoidea</taxon>
        <taxon>Portunidae</taxon>
        <taxon>Portuninae</taxon>
        <taxon>Portunus</taxon>
    </lineage>
</organism>
<keyword evidence="2" id="KW-1185">Reference proteome</keyword>